<dbReference type="GO" id="GO:0003713">
    <property type="term" value="F:transcription coactivator activity"/>
    <property type="evidence" value="ECO:0007669"/>
    <property type="project" value="TreeGrafter"/>
</dbReference>
<evidence type="ECO:0000256" key="5">
    <source>
        <dbReference type="ARBA" id="ARBA00022490"/>
    </source>
</evidence>
<feature type="domain" description="WW" evidence="12">
    <location>
        <begin position="953"/>
        <end position="986"/>
    </location>
</feature>
<feature type="compositionally biased region" description="Polar residues" evidence="10">
    <location>
        <begin position="1129"/>
        <end position="1149"/>
    </location>
</feature>
<dbReference type="Gene3D" id="2.60.40.2840">
    <property type="match status" value="1"/>
</dbReference>
<dbReference type="Pfam" id="PF18436">
    <property type="entry name" value="HECW1_helix"/>
    <property type="match status" value="1"/>
</dbReference>
<dbReference type="SMART" id="SM00456">
    <property type="entry name" value="WW"/>
    <property type="match status" value="2"/>
</dbReference>
<dbReference type="PROSITE" id="PS01159">
    <property type="entry name" value="WW_DOMAIN_1"/>
    <property type="match status" value="2"/>
</dbReference>
<dbReference type="InterPro" id="IPR036020">
    <property type="entry name" value="WW_dom_sf"/>
</dbReference>
<dbReference type="InterPro" id="IPR037795">
    <property type="entry name" value="C2_HECW"/>
</dbReference>
<keyword evidence="7" id="KW-0677">Repeat</keyword>
<keyword evidence="14" id="KW-1185">Reference proteome</keyword>
<feature type="compositionally biased region" description="Low complexity" evidence="10">
    <location>
        <begin position="404"/>
        <end position="413"/>
    </location>
</feature>
<accession>A0A7L3MUT9</accession>
<dbReference type="GO" id="GO:0005634">
    <property type="term" value="C:nucleus"/>
    <property type="evidence" value="ECO:0007669"/>
    <property type="project" value="UniProtKB-SubCell"/>
</dbReference>
<dbReference type="FunFam" id="2.20.70.10:FF:000007">
    <property type="entry name" value="E3 ubiquitin-protein ligase HECW2 isoform X1"/>
    <property type="match status" value="1"/>
</dbReference>
<feature type="compositionally biased region" description="Low complexity" evidence="10">
    <location>
        <begin position="579"/>
        <end position="594"/>
    </location>
</feature>
<evidence type="ECO:0000256" key="3">
    <source>
        <dbReference type="ARBA" id="ARBA00004496"/>
    </source>
</evidence>
<evidence type="ECO:0000256" key="8">
    <source>
        <dbReference type="ARBA" id="ARBA00023054"/>
    </source>
</evidence>
<dbReference type="InterPro" id="IPR032348">
    <property type="entry name" value="HECW_N"/>
</dbReference>
<dbReference type="AlphaFoldDB" id="A0A7L3MUT9"/>
<keyword evidence="4" id="KW-0965">Cell junction</keyword>
<feature type="region of interest" description="Disordered" evidence="10">
    <location>
        <begin position="470"/>
        <end position="764"/>
    </location>
</feature>
<evidence type="ECO:0000313" key="13">
    <source>
        <dbReference type="EMBL" id="NXU70204.1"/>
    </source>
</evidence>
<evidence type="ECO:0000256" key="6">
    <source>
        <dbReference type="ARBA" id="ARBA00022553"/>
    </source>
</evidence>
<dbReference type="InterPro" id="IPR040524">
    <property type="entry name" value="HECW1_helix"/>
</dbReference>
<evidence type="ECO:0000256" key="10">
    <source>
        <dbReference type="SAM" id="MobiDB-lite"/>
    </source>
</evidence>
<dbReference type="PANTHER" id="PTHR17616">
    <property type="entry name" value="YES-ASSOCIATED PROTEIN YAP1 FAMILY MEMBER"/>
    <property type="match status" value="1"/>
</dbReference>
<feature type="compositionally biased region" description="Low complexity" evidence="10">
    <location>
        <begin position="714"/>
        <end position="723"/>
    </location>
</feature>
<evidence type="ECO:0000256" key="1">
    <source>
        <dbReference type="ARBA" id="ARBA00004123"/>
    </source>
</evidence>
<evidence type="ECO:0000313" key="14">
    <source>
        <dbReference type="Proteomes" id="UP000579904"/>
    </source>
</evidence>
<feature type="region of interest" description="Disordered" evidence="10">
    <location>
        <begin position="1129"/>
        <end position="1159"/>
    </location>
</feature>
<dbReference type="GO" id="GO:0016874">
    <property type="term" value="F:ligase activity"/>
    <property type="evidence" value="ECO:0007669"/>
    <property type="project" value="UniProtKB-KW"/>
</dbReference>
<feature type="domain" description="C2" evidence="11">
    <location>
        <begin position="170"/>
        <end position="301"/>
    </location>
</feature>
<dbReference type="SUPFAM" id="SSF51045">
    <property type="entry name" value="WW domain"/>
    <property type="match status" value="2"/>
</dbReference>
<comment type="caution">
    <text evidence="13">The sequence shown here is derived from an EMBL/GenBank/DDBJ whole genome shotgun (WGS) entry which is preliminary data.</text>
</comment>
<dbReference type="InterPro" id="IPR051583">
    <property type="entry name" value="YAP1"/>
</dbReference>
<feature type="region of interest" description="Disordered" evidence="10">
    <location>
        <begin position="344"/>
        <end position="377"/>
    </location>
</feature>
<dbReference type="CDD" id="cd08691">
    <property type="entry name" value="C2_NEDL1-like"/>
    <property type="match status" value="1"/>
</dbReference>
<evidence type="ECO:0000256" key="7">
    <source>
        <dbReference type="ARBA" id="ARBA00022737"/>
    </source>
</evidence>
<feature type="compositionally biased region" description="Polar residues" evidence="10">
    <location>
        <begin position="644"/>
        <end position="653"/>
    </location>
</feature>
<dbReference type="InterPro" id="IPR000008">
    <property type="entry name" value="C2_dom"/>
</dbReference>
<feature type="domain" description="WW" evidence="12">
    <location>
        <begin position="775"/>
        <end position="808"/>
    </location>
</feature>
<keyword evidence="4" id="KW-0796">Tight junction</keyword>
<feature type="compositionally biased region" description="Polar residues" evidence="10">
    <location>
        <begin position="548"/>
        <end position="578"/>
    </location>
</feature>
<proteinExistence type="predicted"/>
<dbReference type="CDD" id="cd00201">
    <property type="entry name" value="WW"/>
    <property type="match status" value="2"/>
</dbReference>
<dbReference type="OrthoDB" id="5987976at2759"/>
<dbReference type="GO" id="GO:0005737">
    <property type="term" value="C:cytoplasm"/>
    <property type="evidence" value="ECO:0007669"/>
    <property type="project" value="UniProtKB-SubCell"/>
</dbReference>
<evidence type="ECO:0000256" key="2">
    <source>
        <dbReference type="ARBA" id="ARBA00004435"/>
    </source>
</evidence>
<keyword evidence="9" id="KW-0539">Nucleus</keyword>
<keyword evidence="8" id="KW-0175">Coiled coil</keyword>
<dbReference type="GO" id="GO:0035329">
    <property type="term" value="P:hippo signaling"/>
    <property type="evidence" value="ECO:0007669"/>
    <property type="project" value="TreeGrafter"/>
</dbReference>
<organism evidence="13 14">
    <name type="scientific">Oreotrochilus melanogaster</name>
    <dbReference type="NCBI Taxonomy" id="689266"/>
    <lineage>
        <taxon>Eukaryota</taxon>
        <taxon>Metazoa</taxon>
        <taxon>Chordata</taxon>
        <taxon>Craniata</taxon>
        <taxon>Vertebrata</taxon>
        <taxon>Euteleostomi</taxon>
        <taxon>Archelosauria</taxon>
        <taxon>Archosauria</taxon>
        <taxon>Dinosauria</taxon>
        <taxon>Saurischia</taxon>
        <taxon>Theropoda</taxon>
        <taxon>Coelurosauria</taxon>
        <taxon>Aves</taxon>
        <taxon>Neognathae</taxon>
        <taxon>Neoaves</taxon>
        <taxon>Strisores</taxon>
        <taxon>Apodiformes</taxon>
        <taxon>Trochilidae</taxon>
        <taxon>Oreotrochilus</taxon>
    </lineage>
</organism>
<dbReference type="PROSITE" id="PS50020">
    <property type="entry name" value="WW_DOMAIN_2"/>
    <property type="match status" value="2"/>
</dbReference>
<dbReference type="SUPFAM" id="SSF49562">
    <property type="entry name" value="C2 domain (Calcium/lipid-binding domain, CaLB)"/>
    <property type="match status" value="1"/>
</dbReference>
<evidence type="ECO:0000259" key="11">
    <source>
        <dbReference type="PROSITE" id="PS50004"/>
    </source>
</evidence>
<protein>
    <submittedName>
        <fullName evidence="13">HECW2 ligase</fullName>
    </submittedName>
</protein>
<dbReference type="Pfam" id="PF16562">
    <property type="entry name" value="HECW_N"/>
    <property type="match status" value="1"/>
</dbReference>
<dbReference type="PROSITE" id="PS50004">
    <property type="entry name" value="C2"/>
    <property type="match status" value="1"/>
</dbReference>
<sequence length="1185" mass="131562">EEMASSAREHLLFVRRRNPQLRYTLSPENLQTLASQGTMPENMNLQRANSDTDLVTSDSRSSLTASMYEYTLGQSQNLIIFWDIKEEVDPTDWIGLYHIDENSPANFWDSKNRGVTGTQKGQIVWRIEPGPYFMESEIKICFKYYHGVSGALRATTPCITVKNPAVMMGVEGTEEGASGAQHSRKLVSFTLSDIRAVGLKKGMFFNPDPYLKMSIQPGKKSTFPTFAHHGQERRSTIISNTTNPVWHREKYSFVALLTDVLEIEVKDKFAKSRPIIKRFLGKLTIPVQRLLERHAIGDQVLSYNLGRRLPADHVSGYLQFKVEITSSVHEDASPETVGTLLGVNSVNGDLGSPSDDEDVPMGHHDTSTVCSNGPVLEDSSGEAILRHTLRTSTTLETDQDELTSGASRSSPPRGRQDSLNDYLDAIEHSNHPRPGTSACAERPRGASPKLRSSFPTDTRLNAMLHIDSDEEEHELHQDLGFPSSLEDDGGLVMLNGATRNAERNDASSSSDQVRPGPAENENLSASEAPLPSADDQQEALPELPPSQEAESLQGSPSQAPADQAGSESCATQEAEQAPSSTDAGAAEASAGSRRGVSETESIDQGSEPSQMSSETEQSDPARTESVSEASTRPEGESDAEGADSSCNESTTVRRASVERRCSSSESPGLPEAPAFPSQEEEEEELPPEEGQEAEGGELQDPEEAEEIWQRRRSLQAAAANSQSLEEETEGAQAACEGATAQLEGATGGSQANGHQPLRSLPSVRQDVSRYQRVDEALPPNWEARIDSHGRIFYVDHVNRTTTWQRPTAPPAPQILQRSNSIQQMEQLNRRYQSIRRTMTNERPEEHTNAVDGAGEETDFHHSNADFRRENVLPHSTSRSRLTLLLQSPPVKFLISPEFFTVLHSNPSAYRMFTNNTCLKHMITKVRRDTHHFERYQHNRDLVGFLNMFANKQLELPRGWEMKHDHQGKAFFVDHNSRTTTFIDPRLPLQSSRPTSALVHRQHLTRQRSHSAGEVGEDSRHSGPPVLPRPSSTFNTVSRAQYQDVVPVAYNDKIVAFLRQPNIFEILQERQPDLTRNHSLREKIQFIRTEGTPGLVRLSSDADLVMLLSLFEEEIMSYVPPHALLHPSYCQSPRGSPVSSPQNSPGTQRANARAPAPYKRDFEAKLRNFYRKLETKGYGQGPGKLK</sequence>
<feature type="region of interest" description="Disordered" evidence="10">
    <location>
        <begin position="391"/>
        <end position="457"/>
    </location>
</feature>
<feature type="non-terminal residue" evidence="13">
    <location>
        <position position="1"/>
    </location>
</feature>
<dbReference type="FunFam" id="2.60.40.150:FF:000035">
    <property type="entry name" value="LOW QUALITY PROTEIN: E3 ubiquitin-protein ligase HECW2"/>
    <property type="match status" value="1"/>
</dbReference>
<evidence type="ECO:0000256" key="9">
    <source>
        <dbReference type="ARBA" id="ARBA00023242"/>
    </source>
</evidence>
<dbReference type="Gene3D" id="2.60.40.150">
    <property type="entry name" value="C2 domain"/>
    <property type="match status" value="1"/>
</dbReference>
<dbReference type="GO" id="GO:0045944">
    <property type="term" value="P:positive regulation of transcription by RNA polymerase II"/>
    <property type="evidence" value="ECO:0007669"/>
    <property type="project" value="TreeGrafter"/>
</dbReference>
<dbReference type="FunFam" id="2.60.40.2840:FF:000001">
    <property type="entry name" value="E3 ubiquitin-protein ligase HECW2 isoform X1"/>
    <property type="match status" value="1"/>
</dbReference>
<dbReference type="Pfam" id="PF00397">
    <property type="entry name" value="WW"/>
    <property type="match status" value="2"/>
</dbReference>
<dbReference type="Proteomes" id="UP000579904">
    <property type="component" value="Unassembled WGS sequence"/>
</dbReference>
<dbReference type="SMART" id="SM00239">
    <property type="entry name" value="C2"/>
    <property type="match status" value="1"/>
</dbReference>
<dbReference type="InterPro" id="IPR035892">
    <property type="entry name" value="C2_domain_sf"/>
</dbReference>
<keyword evidence="13" id="KW-0436">Ligase</keyword>
<feature type="compositionally biased region" description="Acidic residues" evidence="10">
    <location>
        <begin position="678"/>
        <end position="706"/>
    </location>
</feature>
<feature type="region of interest" description="Disordered" evidence="10">
    <location>
        <begin position="992"/>
        <end position="1033"/>
    </location>
</feature>
<feature type="compositionally biased region" description="Polar residues" evidence="10">
    <location>
        <begin position="598"/>
        <end position="630"/>
    </location>
</feature>
<reference evidence="13 14" key="1">
    <citation type="submission" date="2019-09" db="EMBL/GenBank/DDBJ databases">
        <title>Bird 10,000 Genomes (B10K) Project - Family phase.</title>
        <authorList>
            <person name="Zhang G."/>
        </authorList>
    </citation>
    <scope>NUCLEOTIDE SEQUENCE [LARGE SCALE GENOMIC DNA]</scope>
    <source>
        <strain evidence="13">OUT-0002</strain>
    </source>
</reference>
<comment type="subcellular location">
    <subcellularLocation>
        <location evidence="2">Cell junction</location>
        <location evidence="2">Tight junction</location>
    </subcellularLocation>
    <subcellularLocation>
        <location evidence="3">Cytoplasm</location>
    </subcellularLocation>
    <subcellularLocation>
        <location evidence="1">Nucleus</location>
    </subcellularLocation>
</comment>
<dbReference type="EMBL" id="VZUB01000190">
    <property type="protein sequence ID" value="NXU70204.1"/>
    <property type="molecule type" value="Genomic_DNA"/>
</dbReference>
<feature type="compositionally biased region" description="Basic residues" evidence="10">
    <location>
        <begin position="999"/>
        <end position="1008"/>
    </location>
</feature>
<dbReference type="PANTHER" id="PTHR17616:SF8">
    <property type="entry name" value="TRANSCRIPTIONAL COACTIVATOR YORKIE"/>
    <property type="match status" value="1"/>
</dbReference>
<keyword evidence="6" id="KW-0597">Phosphoprotein</keyword>
<dbReference type="InterPro" id="IPR001202">
    <property type="entry name" value="WW_dom"/>
</dbReference>
<dbReference type="Pfam" id="PF00168">
    <property type="entry name" value="C2"/>
    <property type="match status" value="1"/>
</dbReference>
<dbReference type="Gene3D" id="2.20.70.10">
    <property type="match status" value="2"/>
</dbReference>
<dbReference type="GO" id="GO:0005923">
    <property type="term" value="C:bicellular tight junction"/>
    <property type="evidence" value="ECO:0007669"/>
    <property type="project" value="UniProtKB-SubCell"/>
</dbReference>
<name>A0A7L3MUT9_9AVES</name>
<gene>
    <name evidence="13" type="primary">Hecw2_0</name>
    <name evidence="13" type="ORF">OREMEL_R13070</name>
</gene>
<keyword evidence="5" id="KW-0963">Cytoplasm</keyword>
<evidence type="ECO:0000256" key="4">
    <source>
        <dbReference type="ARBA" id="ARBA00022427"/>
    </source>
</evidence>
<dbReference type="FunFam" id="2.20.70.10:FF:000048">
    <property type="entry name" value="HECT, C2 and WW domain-containing E3 ubiquitin protein ligase 1"/>
    <property type="match status" value="1"/>
</dbReference>
<evidence type="ECO:0000259" key="12">
    <source>
        <dbReference type="PROSITE" id="PS50020"/>
    </source>
</evidence>
<feature type="non-terminal residue" evidence="13">
    <location>
        <position position="1185"/>
    </location>
</feature>